<keyword evidence="1" id="KW-0732">Signal</keyword>
<dbReference type="OrthoDB" id="10442772at2759"/>
<proteinExistence type="predicted"/>
<feature type="signal peptide" evidence="1">
    <location>
        <begin position="1"/>
        <end position="31"/>
    </location>
</feature>
<reference evidence="2 3" key="1">
    <citation type="submission" date="2014-10" db="EMBL/GenBank/DDBJ databases">
        <title>Draft genome of the hookworm Ancylostoma caninum.</title>
        <authorList>
            <person name="Mitreva M."/>
        </authorList>
    </citation>
    <scope>NUCLEOTIDE SEQUENCE [LARGE SCALE GENOMIC DNA]</scope>
    <source>
        <strain evidence="2 3">Baltimore</strain>
    </source>
</reference>
<gene>
    <name evidence="2" type="ORF">ANCCAN_09669</name>
</gene>
<feature type="chain" id="PRO_5016843280" description="Transthyretin-like family protein" evidence="1">
    <location>
        <begin position="32"/>
        <end position="140"/>
    </location>
</feature>
<dbReference type="InterPro" id="IPR008993">
    <property type="entry name" value="TIMP-like_OB-fold"/>
</dbReference>
<dbReference type="SUPFAM" id="SSF50242">
    <property type="entry name" value="TIMP-like"/>
    <property type="match status" value="1"/>
</dbReference>
<accession>A0A368GMW2</accession>
<comment type="caution">
    <text evidence="2">The sequence shown here is derived from an EMBL/GenBank/DDBJ whole genome shotgun (WGS) entry which is preliminary data.</text>
</comment>
<evidence type="ECO:0000313" key="3">
    <source>
        <dbReference type="Proteomes" id="UP000252519"/>
    </source>
</evidence>
<sequence length="140" mass="15723">MQFFTIHNYRTVKVDMWHLFAFLACLNVVHAHVQCTCPERKPGDPEPDFVITAKVVREEVDDDGTARYEINGTRILQPTRPGSFSTTLHTKGDNAIVFAGKLVARSRYLIEGKFNGNGQQVITGCELLGGCQEDELKEPR</sequence>
<evidence type="ECO:0000313" key="2">
    <source>
        <dbReference type="EMBL" id="RCN44325.1"/>
    </source>
</evidence>
<dbReference type="AlphaFoldDB" id="A0A368GMW2"/>
<evidence type="ECO:0008006" key="4">
    <source>
        <dbReference type="Google" id="ProtNLM"/>
    </source>
</evidence>
<evidence type="ECO:0000256" key="1">
    <source>
        <dbReference type="SAM" id="SignalP"/>
    </source>
</evidence>
<organism evidence="2 3">
    <name type="scientific">Ancylostoma caninum</name>
    <name type="common">Dog hookworm</name>
    <dbReference type="NCBI Taxonomy" id="29170"/>
    <lineage>
        <taxon>Eukaryota</taxon>
        <taxon>Metazoa</taxon>
        <taxon>Ecdysozoa</taxon>
        <taxon>Nematoda</taxon>
        <taxon>Chromadorea</taxon>
        <taxon>Rhabditida</taxon>
        <taxon>Rhabditina</taxon>
        <taxon>Rhabditomorpha</taxon>
        <taxon>Strongyloidea</taxon>
        <taxon>Ancylostomatidae</taxon>
        <taxon>Ancylostomatinae</taxon>
        <taxon>Ancylostoma</taxon>
    </lineage>
</organism>
<keyword evidence="3" id="KW-1185">Reference proteome</keyword>
<dbReference type="EMBL" id="JOJR01000132">
    <property type="protein sequence ID" value="RCN44325.1"/>
    <property type="molecule type" value="Genomic_DNA"/>
</dbReference>
<name>A0A368GMW2_ANCCA</name>
<protein>
    <recommendedName>
        <fullName evidence="4">Transthyretin-like family protein</fullName>
    </recommendedName>
</protein>
<dbReference type="Proteomes" id="UP000252519">
    <property type="component" value="Unassembled WGS sequence"/>
</dbReference>